<dbReference type="EMBL" id="CAAHDN010000018">
    <property type="protein sequence ID" value="VGM96248.1"/>
    <property type="molecule type" value="Genomic_DNA"/>
</dbReference>
<dbReference type="AlphaFoldDB" id="A0A486XGB2"/>
<reference evidence="1" key="1">
    <citation type="submission" date="2019-03" db="EMBL/GenBank/DDBJ databases">
        <authorList>
            <consortium name="Pathogen Informatics"/>
        </authorList>
    </citation>
    <scope>NUCLEOTIDE SEQUENCE</scope>
    <source>
        <strain evidence="1">Unknown</strain>
    </source>
</reference>
<sequence>MPTTLDELQNQISALQQRVEDLEQLVDQNDDFALGVNDLLVLLAEKLIEHHPELLTVLEPKLKAAYHSWLRYEQGRPTEDDLLVPVERYQATRGLYVLLSIMGKTSEQIDFGK</sequence>
<name>A0A486XGB2_9PAST</name>
<organism evidence="1">
    <name type="scientific">uncultured Avibacterium sp</name>
    <dbReference type="NCBI Taxonomy" id="1936169"/>
    <lineage>
        <taxon>Bacteria</taxon>
        <taxon>Pseudomonadati</taxon>
        <taxon>Pseudomonadota</taxon>
        <taxon>Gammaproteobacteria</taxon>
        <taxon>Pasteurellales</taxon>
        <taxon>Pasteurellaceae</taxon>
        <taxon>Avibacterium</taxon>
        <taxon>environmental samples</taxon>
    </lineage>
</organism>
<gene>
    <name evidence="1" type="ORF">NCTC4101_01663</name>
</gene>
<proteinExistence type="predicted"/>
<accession>A0A486XGB2</accession>
<evidence type="ECO:0000313" key="1">
    <source>
        <dbReference type="EMBL" id="VGM96248.1"/>
    </source>
</evidence>
<protein>
    <submittedName>
        <fullName evidence="1">Uncharacterized protein</fullName>
    </submittedName>
</protein>